<comment type="caution">
    <text evidence="6">The sequence shown here is derived from an EMBL/GenBank/DDBJ whole genome shotgun (WGS) entry which is preliminary data.</text>
</comment>
<evidence type="ECO:0000313" key="7">
    <source>
        <dbReference type="Proteomes" id="UP000403266"/>
    </source>
</evidence>
<evidence type="ECO:0000256" key="4">
    <source>
        <dbReference type="ARBA" id="ARBA00023136"/>
    </source>
</evidence>
<evidence type="ECO:0000256" key="3">
    <source>
        <dbReference type="ARBA" id="ARBA00022989"/>
    </source>
</evidence>
<name>A0A5N7MJC2_9HYPH</name>
<gene>
    <name evidence="6" type="ORF">FS320_17900</name>
</gene>
<dbReference type="InterPro" id="IPR007792">
    <property type="entry name" value="T4SS_VirB3/TrbD/AvhB"/>
</dbReference>
<dbReference type="GO" id="GO:0016020">
    <property type="term" value="C:membrane"/>
    <property type="evidence" value="ECO:0007669"/>
    <property type="project" value="UniProtKB-SubCell"/>
</dbReference>
<dbReference type="EMBL" id="VOSK01000070">
    <property type="protein sequence ID" value="MPR27037.1"/>
    <property type="molecule type" value="Genomic_DNA"/>
</dbReference>
<dbReference type="Pfam" id="PF05101">
    <property type="entry name" value="VirB3"/>
    <property type="match status" value="1"/>
</dbReference>
<evidence type="ECO:0000256" key="5">
    <source>
        <dbReference type="SAM" id="Phobius"/>
    </source>
</evidence>
<evidence type="ECO:0000256" key="1">
    <source>
        <dbReference type="ARBA" id="ARBA00004370"/>
    </source>
</evidence>
<sequence length="96" mass="11020">MEDVKPHLDHLVGGLTRPPMMLGIPYVLFVLEFCLVVLIFINTKNLLMFLLVVPVHAIAYLLTVRDARFVDIILVRFGRCPFTRNRSFWGGDSYTP</sequence>
<protein>
    <submittedName>
        <fullName evidence="6">Type VI secretion protein</fullName>
    </submittedName>
</protein>
<keyword evidence="7" id="KW-1185">Reference proteome</keyword>
<feature type="transmembrane region" description="Helical" evidence="5">
    <location>
        <begin position="21"/>
        <end position="41"/>
    </location>
</feature>
<reference evidence="6 7" key="1">
    <citation type="journal article" date="2019" name="Syst. Appl. Microbiol.">
        <title>Microvirga tunisiensis sp. nov., a root nodule symbiotic bacterium isolated from Lupinus micranthus and L. luteus grown in Northern Tunisia.</title>
        <authorList>
            <person name="Msaddak A."/>
            <person name="Rejili M."/>
            <person name="Duran D."/>
            <person name="Mars M."/>
            <person name="Palacios J.M."/>
            <person name="Ruiz-Argueso T."/>
            <person name="Rey L."/>
            <person name="Imperial J."/>
        </authorList>
    </citation>
    <scope>NUCLEOTIDE SEQUENCE [LARGE SCALE GENOMIC DNA]</scope>
    <source>
        <strain evidence="6 7">Lmie10</strain>
    </source>
</reference>
<evidence type="ECO:0000256" key="2">
    <source>
        <dbReference type="ARBA" id="ARBA00022692"/>
    </source>
</evidence>
<organism evidence="6 7">
    <name type="scientific">Microvirga tunisiensis</name>
    <dbReference type="NCBI Taxonomy" id="2108360"/>
    <lineage>
        <taxon>Bacteria</taxon>
        <taxon>Pseudomonadati</taxon>
        <taxon>Pseudomonadota</taxon>
        <taxon>Alphaproteobacteria</taxon>
        <taxon>Hyphomicrobiales</taxon>
        <taxon>Methylobacteriaceae</taxon>
        <taxon>Microvirga</taxon>
    </lineage>
</organism>
<accession>A0A5N7MJC2</accession>
<comment type="subcellular location">
    <subcellularLocation>
        <location evidence="1">Membrane</location>
    </subcellularLocation>
</comment>
<keyword evidence="2 5" id="KW-0812">Transmembrane</keyword>
<dbReference type="OrthoDB" id="7923381at2"/>
<dbReference type="RefSeq" id="WP_152713184.1">
    <property type="nucleotide sequence ID" value="NZ_VOSJ01000071.1"/>
</dbReference>
<proteinExistence type="predicted"/>
<evidence type="ECO:0000313" key="6">
    <source>
        <dbReference type="EMBL" id="MPR27037.1"/>
    </source>
</evidence>
<dbReference type="Proteomes" id="UP000403266">
    <property type="component" value="Unassembled WGS sequence"/>
</dbReference>
<keyword evidence="4 5" id="KW-0472">Membrane</keyword>
<keyword evidence="3 5" id="KW-1133">Transmembrane helix</keyword>
<feature type="transmembrane region" description="Helical" evidence="5">
    <location>
        <begin position="47"/>
        <end position="64"/>
    </location>
</feature>
<dbReference type="AlphaFoldDB" id="A0A5N7MJC2"/>